<dbReference type="Ensembl" id="ENSAPET00000022523.1">
    <property type="protein sequence ID" value="ENSAPEP00000021940.1"/>
    <property type="gene ID" value="ENSAPEG00000015646.1"/>
</dbReference>
<dbReference type="InterPro" id="IPR036179">
    <property type="entry name" value="Ig-like_dom_sf"/>
</dbReference>
<reference evidence="2" key="3">
    <citation type="submission" date="2025-09" db="UniProtKB">
        <authorList>
            <consortium name="Ensembl"/>
        </authorList>
    </citation>
    <scope>IDENTIFICATION</scope>
</reference>
<dbReference type="GeneTree" id="ENSGT00940000154614"/>
<evidence type="ECO:0000313" key="2">
    <source>
        <dbReference type="Ensembl" id="ENSAPEP00000021940.1"/>
    </source>
</evidence>
<feature type="domain" description="Ig-like" evidence="1">
    <location>
        <begin position="16"/>
        <end position="107"/>
    </location>
</feature>
<evidence type="ECO:0000313" key="3">
    <source>
        <dbReference type="Proteomes" id="UP000265080"/>
    </source>
</evidence>
<sequence>QTFVHHLDLTAATLGATVMYISGSEMPKDVTVVRGNLASLLCIADGTPTPIICWLKDGVTLAPDRHLILLNLNTTLQIPQARVNDTGRYTCMANNTAGHASRHFNLKVLGE</sequence>
<dbReference type="PANTHER" id="PTHR45080">
    <property type="entry name" value="CONTACTIN 5"/>
    <property type="match status" value="1"/>
</dbReference>
<dbReference type="GO" id="GO:0030424">
    <property type="term" value="C:axon"/>
    <property type="evidence" value="ECO:0007669"/>
    <property type="project" value="TreeGrafter"/>
</dbReference>
<organism evidence="2 3">
    <name type="scientific">Amphiprion percula</name>
    <name type="common">Orange clownfish</name>
    <name type="synonym">Lutjanus percula</name>
    <dbReference type="NCBI Taxonomy" id="161767"/>
    <lineage>
        <taxon>Eukaryota</taxon>
        <taxon>Metazoa</taxon>
        <taxon>Chordata</taxon>
        <taxon>Craniata</taxon>
        <taxon>Vertebrata</taxon>
        <taxon>Euteleostomi</taxon>
        <taxon>Actinopterygii</taxon>
        <taxon>Neopterygii</taxon>
        <taxon>Teleostei</taxon>
        <taxon>Neoteleostei</taxon>
        <taxon>Acanthomorphata</taxon>
        <taxon>Ovalentaria</taxon>
        <taxon>Pomacentridae</taxon>
        <taxon>Amphiprion</taxon>
    </lineage>
</organism>
<dbReference type="InterPro" id="IPR050958">
    <property type="entry name" value="Cell_Adh-Cytoskel_Orgn"/>
</dbReference>
<proteinExistence type="predicted"/>
<accession>A0A3P8T921</accession>
<dbReference type="InterPro" id="IPR007110">
    <property type="entry name" value="Ig-like_dom"/>
</dbReference>
<dbReference type="PROSITE" id="PS50835">
    <property type="entry name" value="IG_LIKE"/>
    <property type="match status" value="1"/>
</dbReference>
<dbReference type="SMART" id="SM00408">
    <property type="entry name" value="IGc2"/>
    <property type="match status" value="1"/>
</dbReference>
<dbReference type="GO" id="GO:0050808">
    <property type="term" value="P:synapse organization"/>
    <property type="evidence" value="ECO:0007669"/>
    <property type="project" value="TreeGrafter"/>
</dbReference>
<dbReference type="Pfam" id="PF07679">
    <property type="entry name" value="I-set"/>
    <property type="match status" value="1"/>
</dbReference>
<dbReference type="Proteomes" id="UP000265080">
    <property type="component" value="Chromosome 2"/>
</dbReference>
<dbReference type="SMART" id="SM00409">
    <property type="entry name" value="IG"/>
    <property type="match status" value="1"/>
</dbReference>
<dbReference type="GO" id="GO:0008046">
    <property type="term" value="F:axon guidance receptor activity"/>
    <property type="evidence" value="ECO:0007669"/>
    <property type="project" value="TreeGrafter"/>
</dbReference>
<dbReference type="InterPro" id="IPR003598">
    <property type="entry name" value="Ig_sub2"/>
</dbReference>
<evidence type="ECO:0000259" key="1">
    <source>
        <dbReference type="PROSITE" id="PS50835"/>
    </source>
</evidence>
<name>A0A3P8T921_AMPPE</name>
<dbReference type="PANTHER" id="PTHR45080:SF28">
    <property type="entry name" value="HEMICENTIN-2"/>
    <property type="match status" value="1"/>
</dbReference>
<dbReference type="Gene3D" id="2.60.40.10">
    <property type="entry name" value="Immunoglobulins"/>
    <property type="match status" value="1"/>
</dbReference>
<reference evidence="2 3" key="1">
    <citation type="submission" date="2018-03" db="EMBL/GenBank/DDBJ databases">
        <title>Finding Nemo's genes: A chromosome-scale reference assembly of the genome of the orange clownfish Amphiprion percula.</title>
        <authorList>
            <person name="Lehmann R."/>
        </authorList>
    </citation>
    <scope>NUCLEOTIDE SEQUENCE</scope>
</reference>
<reference evidence="2" key="2">
    <citation type="submission" date="2025-08" db="UniProtKB">
        <authorList>
            <consortium name="Ensembl"/>
        </authorList>
    </citation>
    <scope>IDENTIFICATION</scope>
</reference>
<dbReference type="InterPro" id="IPR003599">
    <property type="entry name" value="Ig_sub"/>
</dbReference>
<dbReference type="STRING" id="161767.ENSAPEP00000021940"/>
<dbReference type="InterPro" id="IPR013783">
    <property type="entry name" value="Ig-like_fold"/>
</dbReference>
<dbReference type="OMA" id="TCMANNT"/>
<protein>
    <recommendedName>
        <fullName evidence="1">Ig-like domain-containing protein</fullName>
    </recommendedName>
</protein>
<dbReference type="SUPFAM" id="SSF48726">
    <property type="entry name" value="Immunoglobulin"/>
    <property type="match status" value="1"/>
</dbReference>
<keyword evidence="3" id="KW-1185">Reference proteome</keyword>
<dbReference type="FunFam" id="2.60.40.10:FF:000285">
    <property type="entry name" value="Hemicentin 1"/>
    <property type="match status" value="1"/>
</dbReference>
<dbReference type="GO" id="GO:0043025">
    <property type="term" value="C:neuronal cell body"/>
    <property type="evidence" value="ECO:0007669"/>
    <property type="project" value="TreeGrafter"/>
</dbReference>
<dbReference type="InterPro" id="IPR013098">
    <property type="entry name" value="Ig_I-set"/>
</dbReference>
<dbReference type="GO" id="GO:0007156">
    <property type="term" value="P:homophilic cell adhesion via plasma membrane adhesion molecules"/>
    <property type="evidence" value="ECO:0007669"/>
    <property type="project" value="TreeGrafter"/>
</dbReference>
<dbReference type="AlphaFoldDB" id="A0A3P8T921"/>
<dbReference type="GO" id="GO:0005886">
    <property type="term" value="C:plasma membrane"/>
    <property type="evidence" value="ECO:0007669"/>
    <property type="project" value="TreeGrafter"/>
</dbReference>